<sequence>MCNNSSNEHRERESALVSPNFDDTTINTEDINLCSIVNNVCNTKKRKLMKQSKGSIKRVKFTHENKVEYMTSSDFVSEEAWLKFLRFKQSQNARIAAAQQNLSSNEKDK</sequence>
<keyword evidence="2" id="KW-1185">Reference proteome</keyword>
<evidence type="ECO:0000256" key="1">
    <source>
        <dbReference type="SAM" id="MobiDB-lite"/>
    </source>
</evidence>
<dbReference type="OrthoDB" id="7555222at2759"/>
<protein>
    <submittedName>
        <fullName evidence="3">Uncharacterized protein LOC106749303</fullName>
    </submittedName>
</protein>
<accession>A0A6P3Y001</accession>
<dbReference type="GeneID" id="106749303"/>
<organism evidence="2 3">
    <name type="scientific">Dinoponera quadriceps</name>
    <name type="common">South American ant</name>
    <dbReference type="NCBI Taxonomy" id="609295"/>
    <lineage>
        <taxon>Eukaryota</taxon>
        <taxon>Metazoa</taxon>
        <taxon>Ecdysozoa</taxon>
        <taxon>Arthropoda</taxon>
        <taxon>Hexapoda</taxon>
        <taxon>Insecta</taxon>
        <taxon>Pterygota</taxon>
        <taxon>Neoptera</taxon>
        <taxon>Endopterygota</taxon>
        <taxon>Hymenoptera</taxon>
        <taxon>Apocrita</taxon>
        <taxon>Aculeata</taxon>
        <taxon>Formicoidea</taxon>
        <taxon>Formicidae</taxon>
        <taxon>Ponerinae</taxon>
        <taxon>Ponerini</taxon>
        <taxon>Dinoponera</taxon>
    </lineage>
</organism>
<dbReference type="Proteomes" id="UP000515204">
    <property type="component" value="Unplaced"/>
</dbReference>
<evidence type="ECO:0000313" key="2">
    <source>
        <dbReference type="Proteomes" id="UP000515204"/>
    </source>
</evidence>
<gene>
    <name evidence="3" type="primary">LOC106749303</name>
</gene>
<name>A0A6P3Y001_DINQU</name>
<reference evidence="3" key="1">
    <citation type="submission" date="2025-08" db="UniProtKB">
        <authorList>
            <consortium name="RefSeq"/>
        </authorList>
    </citation>
    <scope>IDENTIFICATION</scope>
</reference>
<feature type="region of interest" description="Disordered" evidence="1">
    <location>
        <begin position="1"/>
        <end position="24"/>
    </location>
</feature>
<dbReference type="KEGG" id="dqu:106749303"/>
<dbReference type="RefSeq" id="XP_014484111.1">
    <property type="nucleotide sequence ID" value="XM_014628625.1"/>
</dbReference>
<proteinExistence type="predicted"/>
<dbReference type="AlphaFoldDB" id="A0A6P3Y001"/>
<evidence type="ECO:0000313" key="3">
    <source>
        <dbReference type="RefSeq" id="XP_014484111.1"/>
    </source>
</evidence>